<proteinExistence type="predicted"/>
<evidence type="ECO:0000259" key="1">
    <source>
        <dbReference type="Pfam" id="PF06048"/>
    </source>
</evidence>
<dbReference type="Pfam" id="PF18662">
    <property type="entry name" value="HTH_56"/>
    <property type="match status" value="1"/>
</dbReference>
<evidence type="ECO:0000313" key="3">
    <source>
        <dbReference type="EMBL" id="DAF94514.1"/>
    </source>
</evidence>
<name>A0A8S5UJD7_9CAUD</name>
<organism evidence="3">
    <name type="scientific">Siphoviridae sp. ctTDf8</name>
    <dbReference type="NCBI Taxonomy" id="2825517"/>
    <lineage>
        <taxon>Viruses</taxon>
        <taxon>Duplodnaviria</taxon>
        <taxon>Heunggongvirae</taxon>
        <taxon>Uroviricota</taxon>
        <taxon>Caudoviricetes</taxon>
    </lineage>
</organism>
<keyword evidence="3" id="KW-0067">ATP-binding</keyword>
<feature type="domain" description="DUF927" evidence="1">
    <location>
        <begin position="114"/>
        <end position="373"/>
    </location>
</feature>
<reference evidence="3" key="1">
    <citation type="journal article" date="2021" name="Proc. Natl. Acad. Sci. U.S.A.">
        <title>A Catalog of Tens of Thousands of Viruses from Human Metagenomes Reveals Hidden Associations with Chronic Diseases.</title>
        <authorList>
            <person name="Tisza M.J."/>
            <person name="Buck C.B."/>
        </authorList>
    </citation>
    <scope>NUCLEOTIDE SEQUENCE</scope>
    <source>
        <strain evidence="3">CtTDf8</strain>
    </source>
</reference>
<dbReference type="Pfam" id="PF06048">
    <property type="entry name" value="DUF927"/>
    <property type="match status" value="1"/>
</dbReference>
<sequence length="629" mass="70071">MAEILETKIKEFPAWTFEDFENAVPHGWLYSNYYKNPFTYRRAIVKVDEIARKLGYSGFKTEMRDYAKECGEKVNESDYANTTEFSGQPLALDCGRYVCSDSGVSVSAYGDTTIVCPHPIMLSGRLVNLDSGEVRLEVAFRRSGEWKTIVVEKVILASAAKIVDLARFGIAVDSENAKTLVKYFTDLEAMNYDKLPERHSVARVGWTANGKFVPYADSVEFDGAPGFRAVFESFHEQGDRETWFRAASKARNESTIARITLAASLASVLVKPLHALPFFVHIWGRAGNGKTMLLKLAASVWASPNSSEGYIRNFNSTFVGLETAAGFFNSAPLCVDELQVVKNRRDFDDIIYMLAEGQGRSRGSKDGSFQQIKSWQNTIITTGEMPISNDTSGAGALNRVIEISCGDERLLSDYRGLSDVLTQNWGFAGKEFVAGLTPQVLDAAKTLQEHYRAELENSKTTEKLALSASIILTADALAERLLWRTGTALSPSDVAKYLPTKQEVDINQRALEWLWGTIAENESKFLTPDDGIQREVWGEYKIAGFDRPGVAVIASVFSRVMTDAGFNPTAFRQWAASRDYLRRDGEGKTSSLIRLHGKPVRCVWVYLDGETVKFDKSVEKYSVHNNEIV</sequence>
<accession>A0A8S5UJD7</accession>
<protein>
    <submittedName>
        <fullName evidence="3">Active helicase ring shaped helicase</fullName>
    </submittedName>
</protein>
<dbReference type="InterPro" id="IPR040538">
    <property type="entry name" value="Cch_HTH"/>
</dbReference>
<keyword evidence="3" id="KW-0378">Hydrolase</keyword>
<evidence type="ECO:0000259" key="2">
    <source>
        <dbReference type="Pfam" id="PF18662"/>
    </source>
</evidence>
<keyword evidence="3" id="KW-0547">Nucleotide-binding</keyword>
<dbReference type="GO" id="GO:0004386">
    <property type="term" value="F:helicase activity"/>
    <property type="evidence" value="ECO:0007669"/>
    <property type="project" value="UniProtKB-KW"/>
</dbReference>
<keyword evidence="3" id="KW-0347">Helicase</keyword>
<feature type="domain" description="Cch helix turn helix" evidence="2">
    <location>
        <begin position="505"/>
        <end position="603"/>
    </location>
</feature>
<dbReference type="EMBL" id="BK016093">
    <property type="protein sequence ID" value="DAF94514.1"/>
    <property type="molecule type" value="Genomic_DNA"/>
</dbReference>
<dbReference type="InterPro" id="IPR009270">
    <property type="entry name" value="DUF927"/>
</dbReference>